<feature type="compositionally biased region" description="Basic and acidic residues" evidence="5">
    <location>
        <begin position="211"/>
        <end position="222"/>
    </location>
</feature>
<dbReference type="Gene3D" id="3.90.1720.10">
    <property type="entry name" value="endopeptidase domain like (from Nostoc punctiforme)"/>
    <property type="match status" value="1"/>
</dbReference>
<gene>
    <name evidence="8" type="ORF">EAW56_03140</name>
</gene>
<accession>A0ABX9UM88</accession>
<feature type="region of interest" description="Disordered" evidence="5">
    <location>
        <begin position="432"/>
        <end position="454"/>
    </location>
</feature>
<organism evidence="8 9">
    <name type="scientific">Corynebacterium gottingense</name>
    <dbReference type="NCBI Taxonomy" id="2041036"/>
    <lineage>
        <taxon>Bacteria</taxon>
        <taxon>Bacillati</taxon>
        <taxon>Actinomycetota</taxon>
        <taxon>Actinomycetes</taxon>
        <taxon>Mycobacteriales</taxon>
        <taxon>Corynebacteriaceae</taxon>
        <taxon>Corynebacterium</taxon>
    </lineage>
</organism>
<feature type="signal peptide" evidence="6">
    <location>
        <begin position="1"/>
        <end position="29"/>
    </location>
</feature>
<evidence type="ECO:0000256" key="4">
    <source>
        <dbReference type="ARBA" id="ARBA00022807"/>
    </source>
</evidence>
<dbReference type="Proteomes" id="UP000266886">
    <property type="component" value="Unassembled WGS sequence"/>
</dbReference>
<keyword evidence="3" id="KW-0378">Hydrolase</keyword>
<feature type="compositionally biased region" description="Low complexity" evidence="5">
    <location>
        <begin position="181"/>
        <end position="192"/>
    </location>
</feature>
<dbReference type="Pfam" id="PF00877">
    <property type="entry name" value="NLPC_P60"/>
    <property type="match status" value="1"/>
</dbReference>
<feature type="region of interest" description="Disordered" evidence="5">
    <location>
        <begin position="114"/>
        <end position="138"/>
    </location>
</feature>
<comment type="caution">
    <text evidence="8">The sequence shown here is derived from an EMBL/GenBank/DDBJ whole genome shotgun (WGS) entry which is preliminary data.</text>
</comment>
<keyword evidence="9" id="KW-1185">Reference proteome</keyword>
<feature type="domain" description="NlpC/P60" evidence="7">
    <location>
        <begin position="486"/>
        <end position="615"/>
    </location>
</feature>
<protein>
    <recommendedName>
        <fullName evidence="7">NlpC/P60 domain-containing protein</fullName>
    </recommendedName>
</protein>
<dbReference type="InterPro" id="IPR000064">
    <property type="entry name" value="NLP_P60_dom"/>
</dbReference>
<comment type="similarity">
    <text evidence="1">Belongs to the peptidase C40 family.</text>
</comment>
<proteinExistence type="inferred from homology"/>
<feature type="compositionally biased region" description="Polar residues" evidence="5">
    <location>
        <begin position="223"/>
        <end position="252"/>
    </location>
</feature>
<evidence type="ECO:0000259" key="7">
    <source>
        <dbReference type="PROSITE" id="PS51935"/>
    </source>
</evidence>
<evidence type="ECO:0000256" key="6">
    <source>
        <dbReference type="SAM" id="SignalP"/>
    </source>
</evidence>
<dbReference type="PANTHER" id="PTHR47359">
    <property type="entry name" value="PEPTIDOGLYCAN DL-ENDOPEPTIDASE CWLO"/>
    <property type="match status" value="1"/>
</dbReference>
<evidence type="ECO:0000256" key="5">
    <source>
        <dbReference type="SAM" id="MobiDB-lite"/>
    </source>
</evidence>
<dbReference type="NCBIfam" id="NF046048">
    <property type="entry name" value="NlpC_P60_DIP1281"/>
    <property type="match status" value="1"/>
</dbReference>
<evidence type="ECO:0000256" key="2">
    <source>
        <dbReference type="ARBA" id="ARBA00022670"/>
    </source>
</evidence>
<reference evidence="8 9" key="1">
    <citation type="submission" date="2018-10" db="EMBL/GenBank/DDBJ databases">
        <title>Whole genome sequence of Corynebacterium gottingense DSM 130494T.</title>
        <authorList>
            <person name="Bernier A.-M."/>
            <person name="Bernard K."/>
        </authorList>
    </citation>
    <scope>NUCLEOTIDE SEQUENCE [LARGE SCALE GENOMIC DNA]</scope>
    <source>
        <strain evidence="8 9">DSM 103494</strain>
    </source>
</reference>
<name>A0ABX9UM88_9CORY</name>
<evidence type="ECO:0000256" key="1">
    <source>
        <dbReference type="ARBA" id="ARBA00007074"/>
    </source>
</evidence>
<keyword evidence="4" id="KW-0788">Thiol protease</keyword>
<dbReference type="EMBL" id="RDRE01000003">
    <property type="protein sequence ID" value="RMD20256.1"/>
    <property type="molecule type" value="Genomic_DNA"/>
</dbReference>
<evidence type="ECO:0000256" key="3">
    <source>
        <dbReference type="ARBA" id="ARBA00022801"/>
    </source>
</evidence>
<feature type="compositionally biased region" description="Basic and acidic residues" evidence="5">
    <location>
        <begin position="158"/>
        <end position="171"/>
    </location>
</feature>
<sequence length="615" mass="62805">MVEPSRFTRSGRARIALGTIACSTTLSLAATLVTPVATAQPASMTELVTSISQAQSNIDDLNLNIGDLQEKVNQALVDLKDAQGRAEQARQGAEEAKKRLEASEHAVEEARAALDEVTRSQYRGAGQSGGLDMATSGDAQKDVLDRSLYLRQRSDERRAKLDEVERARTEAANEASIQRKASQLAESTASEAEAAEAEARELLDSTSEALAEQRRERDRAQSELDSAQASLAEQRQASGSAPQTDASGSSGVTEAAESGETAAPAATSQTAESEGAQQQSAQSQAAQPSIEASAAAPEQQVTADEVPEDVVLRVEQHAANIDPSVAQLSSETVAQALTNAAAANGESLQSEPEAGAVGAPDAAAPSFSGMSSDLNISEDTIAAAAGIIAAAAMVGATQANHTSLESPYGSSSDSEVIAAFAGGLSDALGAGGAAQVNQTSDEESASTGTTEDLNSVLPEVDSAATVSDTIQSAVSKASGSQSASSSGSIETVIARAQSAIGTPYVWGGGDANGPTTGVDGGSQAGFDCSGLVLYAFAAVGISLPHYTGYQYQRGTQVPASEAQRGDLLFWGPGGNQHVAIYLGDGTMIEAPQAGQNVQISPVRYSGMAPNAVRLL</sequence>
<keyword evidence="6" id="KW-0732">Signal</keyword>
<dbReference type="InterPro" id="IPR051794">
    <property type="entry name" value="PG_Endopeptidase_C40"/>
</dbReference>
<dbReference type="PROSITE" id="PS51935">
    <property type="entry name" value="NLPC_P60"/>
    <property type="match status" value="1"/>
</dbReference>
<feature type="compositionally biased region" description="Polar residues" evidence="5">
    <location>
        <begin position="435"/>
        <end position="453"/>
    </location>
</feature>
<evidence type="ECO:0000313" key="9">
    <source>
        <dbReference type="Proteomes" id="UP000266886"/>
    </source>
</evidence>
<dbReference type="SUPFAM" id="SSF54001">
    <property type="entry name" value="Cysteine proteinases"/>
    <property type="match status" value="1"/>
</dbReference>
<dbReference type="PANTHER" id="PTHR47359:SF3">
    <property type="entry name" value="NLP_P60 DOMAIN-CONTAINING PROTEIN-RELATED"/>
    <property type="match status" value="1"/>
</dbReference>
<keyword evidence="2" id="KW-0645">Protease</keyword>
<feature type="region of interest" description="Disordered" evidence="5">
    <location>
        <begin position="158"/>
        <end position="303"/>
    </location>
</feature>
<feature type="compositionally biased region" description="Low complexity" evidence="5">
    <location>
        <begin position="253"/>
        <end position="300"/>
    </location>
</feature>
<evidence type="ECO:0000313" key="8">
    <source>
        <dbReference type="EMBL" id="RMD20256.1"/>
    </source>
</evidence>
<dbReference type="InterPro" id="IPR038765">
    <property type="entry name" value="Papain-like_cys_pep_sf"/>
</dbReference>
<feature type="chain" id="PRO_5045148608" description="NlpC/P60 domain-containing protein" evidence="6">
    <location>
        <begin position="30"/>
        <end position="615"/>
    </location>
</feature>
<dbReference type="RefSeq" id="WP_095553712.1">
    <property type="nucleotide sequence ID" value="NZ_CBCRWO010000002.1"/>
</dbReference>